<evidence type="ECO:0000313" key="2">
    <source>
        <dbReference type="EMBL" id="KXN65814.1"/>
    </source>
</evidence>
<dbReference type="Pfam" id="PF12937">
    <property type="entry name" value="F-box-like"/>
    <property type="match status" value="1"/>
</dbReference>
<dbReference type="InterPro" id="IPR032675">
    <property type="entry name" value="LRR_dom_sf"/>
</dbReference>
<dbReference type="Gene3D" id="3.80.10.10">
    <property type="entry name" value="Ribonuclease Inhibitor"/>
    <property type="match status" value="1"/>
</dbReference>
<name>A0A137NT02_CONC2</name>
<evidence type="ECO:0000259" key="1">
    <source>
        <dbReference type="Pfam" id="PF12937"/>
    </source>
</evidence>
<sequence>METNKANRKSDIWNINSILSNIFAYSDHKDLIKFNSVCKKWNNLTNYTIHRSIKLVRNWDIIEKAQDKTIDIAVKVDPEVIECISNNFKHAHFVEEFKFNYKLDPQRAIEVFEAFSFIKNLIIDKVHISQDQFLGMISPLFQLQELTLCNSSIKTITRKPFYKPYPSLANFEVTNKLSRSYGFLIKIFKNSPQLVSLNISPRYLDSELISHIKKYLINLEEFIIVESKYTIQNLTDIYLIFSQSTKIKKLVLILNSLNRSLDPILLNSPHLEELDLNGFKYCNRSSTNLLVKFSKPVKAKKLTVNCQNLRESIVSTLYLYIIHLNELSINLSAVWKEAIKFICEKCENLQKLTIFRSGRIYAQELDIFCQELFETDLFTSNPKCKSTLTHLTLNSFKAVDSKAEYFKNFERLKSIKYPRQNYHCPLGKVQKIDIDMDLWPGYVLFKKDTEGACDVEFKKL</sequence>
<dbReference type="SUPFAM" id="SSF81383">
    <property type="entry name" value="F-box domain"/>
    <property type="match status" value="1"/>
</dbReference>
<reference evidence="2 3" key="1">
    <citation type="journal article" date="2015" name="Genome Biol. Evol.">
        <title>Phylogenomic analyses indicate that early fungi evolved digesting cell walls of algal ancestors of land plants.</title>
        <authorList>
            <person name="Chang Y."/>
            <person name="Wang S."/>
            <person name="Sekimoto S."/>
            <person name="Aerts A.L."/>
            <person name="Choi C."/>
            <person name="Clum A."/>
            <person name="LaButti K.M."/>
            <person name="Lindquist E.A."/>
            <person name="Yee Ngan C."/>
            <person name="Ohm R.A."/>
            <person name="Salamov A.A."/>
            <person name="Grigoriev I.V."/>
            <person name="Spatafora J.W."/>
            <person name="Berbee M.L."/>
        </authorList>
    </citation>
    <scope>NUCLEOTIDE SEQUENCE [LARGE SCALE GENOMIC DNA]</scope>
    <source>
        <strain evidence="2 3">NRRL 28638</strain>
    </source>
</reference>
<evidence type="ECO:0000313" key="3">
    <source>
        <dbReference type="Proteomes" id="UP000070444"/>
    </source>
</evidence>
<proteinExistence type="predicted"/>
<dbReference type="InterPro" id="IPR001810">
    <property type="entry name" value="F-box_dom"/>
</dbReference>
<accession>A0A137NT02</accession>
<dbReference type="CDD" id="cd09917">
    <property type="entry name" value="F-box_SF"/>
    <property type="match status" value="1"/>
</dbReference>
<protein>
    <recommendedName>
        <fullName evidence="1">F-box domain-containing protein</fullName>
    </recommendedName>
</protein>
<dbReference type="Proteomes" id="UP000070444">
    <property type="component" value="Unassembled WGS sequence"/>
</dbReference>
<dbReference type="EMBL" id="KQ964812">
    <property type="protein sequence ID" value="KXN65814.1"/>
    <property type="molecule type" value="Genomic_DNA"/>
</dbReference>
<keyword evidence="3" id="KW-1185">Reference proteome</keyword>
<organism evidence="2 3">
    <name type="scientific">Conidiobolus coronatus (strain ATCC 28846 / CBS 209.66 / NRRL 28638)</name>
    <name type="common">Delacroixia coronata</name>
    <dbReference type="NCBI Taxonomy" id="796925"/>
    <lineage>
        <taxon>Eukaryota</taxon>
        <taxon>Fungi</taxon>
        <taxon>Fungi incertae sedis</taxon>
        <taxon>Zoopagomycota</taxon>
        <taxon>Entomophthoromycotina</taxon>
        <taxon>Entomophthoromycetes</taxon>
        <taxon>Entomophthorales</taxon>
        <taxon>Ancylistaceae</taxon>
        <taxon>Conidiobolus</taxon>
    </lineage>
</organism>
<dbReference type="SUPFAM" id="SSF52047">
    <property type="entry name" value="RNI-like"/>
    <property type="match status" value="1"/>
</dbReference>
<feature type="domain" description="F-box" evidence="1">
    <location>
        <begin position="17"/>
        <end position="48"/>
    </location>
</feature>
<dbReference type="AlphaFoldDB" id="A0A137NT02"/>
<gene>
    <name evidence="2" type="ORF">CONCODRAFT_12489</name>
</gene>
<dbReference type="InterPro" id="IPR036047">
    <property type="entry name" value="F-box-like_dom_sf"/>
</dbReference>